<keyword evidence="1" id="KW-0472">Membrane</keyword>
<keyword evidence="3" id="KW-1185">Reference proteome</keyword>
<accession>A0ABU0VMF0</accession>
<sequence>MSIDVKRDLSLVSIGTAIVYLTSYFFQYGIFKYYTAPVELISIDINSLLFSAVVVAVIIFLIFIPAYIYHDIICDNGAENKARLMSLLICYCMFVFFYTFILSGLPNQKITLNVFNLSGVFYLFLSALFHTFVLLSTLAFKYGAPIIKGTLPKEFKYIVIVFLSPSIVFFPMISGMYYAKVGVANFKYNDSEYYLMTENSKGIIVAKCDSDNGMSFKRLDATPTYYKTIYDNSLKDKEKECINKWNEGGLKLREYFSN</sequence>
<evidence type="ECO:0000313" key="3">
    <source>
        <dbReference type="Proteomes" id="UP001177872"/>
    </source>
</evidence>
<feature type="transmembrane region" description="Helical" evidence="1">
    <location>
        <begin position="48"/>
        <end position="70"/>
    </location>
</feature>
<dbReference type="RefSeq" id="WP_306494988.1">
    <property type="nucleotide sequence ID" value="NZ_JAVCZM010000003.1"/>
</dbReference>
<organism evidence="2 3">
    <name type="scientific">Serratia ureilytica</name>
    <dbReference type="NCBI Taxonomy" id="300181"/>
    <lineage>
        <taxon>Bacteria</taxon>
        <taxon>Pseudomonadati</taxon>
        <taxon>Pseudomonadota</taxon>
        <taxon>Gammaproteobacteria</taxon>
        <taxon>Enterobacterales</taxon>
        <taxon>Yersiniaceae</taxon>
        <taxon>Serratia</taxon>
    </lineage>
</organism>
<feature type="transmembrane region" description="Helical" evidence="1">
    <location>
        <begin position="9"/>
        <end position="28"/>
    </location>
</feature>
<keyword evidence="1" id="KW-0812">Transmembrane</keyword>
<gene>
    <name evidence="2" type="ORF">Q6237_16570</name>
</gene>
<reference evidence="2" key="1">
    <citation type="submission" date="2023-07" db="EMBL/GenBank/DDBJ databases">
        <title>In vitro acaricidal activity of Serratia ureilytica strains isolated from Mimosa pudica nodules againts the dust mite Tyrophagus putrescentiae.</title>
        <authorList>
            <person name="Wong-Villareal A."/>
            <person name="Cerqueda-Garcia D."/>
        </authorList>
    </citation>
    <scope>NUCLEOTIDE SEQUENCE</scope>
    <source>
        <strain evidence="2">UTS2</strain>
    </source>
</reference>
<keyword evidence="1" id="KW-1133">Transmembrane helix</keyword>
<name>A0ABU0VMF0_9GAMM</name>
<dbReference type="EMBL" id="JAVCZN010000006">
    <property type="protein sequence ID" value="MDQ1862603.1"/>
    <property type="molecule type" value="Genomic_DNA"/>
</dbReference>
<feature type="transmembrane region" description="Helical" evidence="1">
    <location>
        <begin position="155"/>
        <end position="179"/>
    </location>
</feature>
<dbReference type="Proteomes" id="UP001177872">
    <property type="component" value="Unassembled WGS sequence"/>
</dbReference>
<protein>
    <submittedName>
        <fullName evidence="2">Uncharacterized protein</fullName>
    </submittedName>
</protein>
<feature type="transmembrane region" description="Helical" evidence="1">
    <location>
        <begin position="121"/>
        <end position="143"/>
    </location>
</feature>
<evidence type="ECO:0000256" key="1">
    <source>
        <dbReference type="SAM" id="Phobius"/>
    </source>
</evidence>
<comment type="caution">
    <text evidence="2">The sequence shown here is derived from an EMBL/GenBank/DDBJ whole genome shotgun (WGS) entry which is preliminary data.</text>
</comment>
<evidence type="ECO:0000313" key="2">
    <source>
        <dbReference type="EMBL" id="MDQ1862603.1"/>
    </source>
</evidence>
<feature type="transmembrane region" description="Helical" evidence="1">
    <location>
        <begin position="82"/>
        <end position="101"/>
    </location>
</feature>
<proteinExistence type="predicted"/>